<comment type="caution">
    <text evidence="1">The sequence shown here is derived from an EMBL/GenBank/DDBJ whole genome shotgun (WGS) entry which is preliminary data.</text>
</comment>
<evidence type="ECO:0000313" key="1">
    <source>
        <dbReference type="EMBL" id="TPN86993.1"/>
    </source>
</evidence>
<proteinExistence type="predicted"/>
<reference evidence="1 2" key="1">
    <citation type="submission" date="2019-06" db="EMBL/GenBank/DDBJ databases">
        <authorList>
            <person name="Meng X."/>
        </authorList>
    </citation>
    <scope>NUCLEOTIDE SEQUENCE [LARGE SCALE GENOMIC DNA]</scope>
    <source>
        <strain evidence="1 2">M625</strain>
    </source>
</reference>
<accession>A0A504JH35</accession>
<dbReference type="Pfam" id="PF19267">
    <property type="entry name" value="CIS_spike_tip"/>
    <property type="match status" value="1"/>
</dbReference>
<protein>
    <recommendedName>
        <fullName evidence="3">DUF4280 domain-containing protein</fullName>
    </recommendedName>
</protein>
<name>A0A504JH35_9FLAO</name>
<sequence length="142" mass="15042">MALDIIIMDGDEVQFLPTFSGAVVSVKPGTLKASGKTTINGKKVCIDGDEKKVEVTNCSYVIPPFTVPGSGTIKINNLTSDQLTQKAKSGNKSLLLKGKLCIALFEVKSPAKLPPPANTPDPVPMYIGQGKLMPKNTKIKAT</sequence>
<dbReference type="Proteomes" id="UP000315540">
    <property type="component" value="Unassembled WGS sequence"/>
</dbReference>
<evidence type="ECO:0008006" key="3">
    <source>
        <dbReference type="Google" id="ProtNLM"/>
    </source>
</evidence>
<organism evidence="1 2">
    <name type="scientific">Aquimarina algicola</name>
    <dbReference type="NCBI Taxonomy" id="2589995"/>
    <lineage>
        <taxon>Bacteria</taxon>
        <taxon>Pseudomonadati</taxon>
        <taxon>Bacteroidota</taxon>
        <taxon>Flavobacteriia</taxon>
        <taxon>Flavobacteriales</taxon>
        <taxon>Flavobacteriaceae</taxon>
        <taxon>Aquimarina</taxon>
    </lineage>
</organism>
<dbReference type="InterPro" id="IPR045362">
    <property type="entry name" value="CIS_spike_tip"/>
</dbReference>
<dbReference type="OrthoDB" id="5518630at2"/>
<gene>
    <name evidence="1" type="ORF">FHK87_05220</name>
</gene>
<dbReference type="EMBL" id="VFWZ01000002">
    <property type="protein sequence ID" value="TPN86993.1"/>
    <property type="molecule type" value="Genomic_DNA"/>
</dbReference>
<dbReference type="AlphaFoldDB" id="A0A504JH35"/>
<dbReference type="RefSeq" id="WP_140590908.1">
    <property type="nucleotide sequence ID" value="NZ_VFWZ01000002.1"/>
</dbReference>
<evidence type="ECO:0000313" key="2">
    <source>
        <dbReference type="Proteomes" id="UP000315540"/>
    </source>
</evidence>
<keyword evidence="2" id="KW-1185">Reference proteome</keyword>